<proteinExistence type="predicted"/>
<dbReference type="EMBL" id="MHRJ01000002">
    <property type="protein sequence ID" value="OHA23613.1"/>
    <property type="molecule type" value="Genomic_DNA"/>
</dbReference>
<accession>A0A1G2MID6</accession>
<gene>
    <name evidence="1" type="ORF">A2W52_02815</name>
</gene>
<sequence>MIKKFIFLSPKDWFEPMVFRNAIISGKFSPCSLAVLSDAVHFDFAQDTLREANQNSLTFPTWCAGQDSPLTGAVPRLDSDFVLKDSSEYSIGLRTLHGSVPRFLRLKISLHSIYVFIVPS</sequence>
<evidence type="ECO:0000313" key="1">
    <source>
        <dbReference type="EMBL" id="OHA23613.1"/>
    </source>
</evidence>
<organism evidence="1 2">
    <name type="scientific">Candidatus Taylorbacteria bacterium RIFCSPHIGHO2_02_49_25</name>
    <dbReference type="NCBI Taxonomy" id="1802305"/>
    <lineage>
        <taxon>Bacteria</taxon>
        <taxon>Candidatus Tayloriibacteriota</taxon>
    </lineage>
</organism>
<dbReference type="AlphaFoldDB" id="A0A1G2MID6"/>
<protein>
    <submittedName>
        <fullName evidence="1">Uncharacterized protein</fullName>
    </submittedName>
</protein>
<comment type="caution">
    <text evidence="1">The sequence shown here is derived from an EMBL/GenBank/DDBJ whole genome shotgun (WGS) entry which is preliminary data.</text>
</comment>
<name>A0A1G2MID6_9BACT</name>
<dbReference type="Proteomes" id="UP000176493">
    <property type="component" value="Unassembled WGS sequence"/>
</dbReference>
<evidence type="ECO:0000313" key="2">
    <source>
        <dbReference type="Proteomes" id="UP000176493"/>
    </source>
</evidence>
<reference evidence="1 2" key="1">
    <citation type="journal article" date="2016" name="Nat. Commun.">
        <title>Thousands of microbial genomes shed light on interconnected biogeochemical processes in an aquifer system.</title>
        <authorList>
            <person name="Anantharaman K."/>
            <person name="Brown C.T."/>
            <person name="Hug L.A."/>
            <person name="Sharon I."/>
            <person name="Castelle C.J."/>
            <person name="Probst A.J."/>
            <person name="Thomas B.C."/>
            <person name="Singh A."/>
            <person name="Wilkins M.J."/>
            <person name="Karaoz U."/>
            <person name="Brodie E.L."/>
            <person name="Williams K.H."/>
            <person name="Hubbard S.S."/>
            <person name="Banfield J.F."/>
        </authorList>
    </citation>
    <scope>NUCLEOTIDE SEQUENCE [LARGE SCALE GENOMIC DNA]</scope>
</reference>